<comment type="caution">
    <text evidence="1">The sequence shown here is derived from an EMBL/GenBank/DDBJ whole genome shotgun (WGS) entry which is preliminary data.</text>
</comment>
<dbReference type="EMBL" id="CAJZBQ010000007">
    <property type="protein sequence ID" value="CAG9312556.1"/>
    <property type="molecule type" value="Genomic_DNA"/>
</dbReference>
<proteinExistence type="predicted"/>
<accession>A0AAU9IDP5</accession>
<protein>
    <submittedName>
        <fullName evidence="1">Uncharacterized protein</fullName>
    </submittedName>
</protein>
<evidence type="ECO:0000313" key="1">
    <source>
        <dbReference type="EMBL" id="CAG9312556.1"/>
    </source>
</evidence>
<name>A0AAU9IDP5_9CILI</name>
<sequence>MEKKESEACSWEEAALEFDQRLCNIWKRMEDLDSEDEFDEALNELDILEDEMESGRWNWMRQKLKKRKKIQKMQKMEGHTLTK</sequence>
<dbReference type="Proteomes" id="UP001162131">
    <property type="component" value="Unassembled WGS sequence"/>
</dbReference>
<organism evidence="1 2">
    <name type="scientific">Blepharisma stoltei</name>
    <dbReference type="NCBI Taxonomy" id="1481888"/>
    <lineage>
        <taxon>Eukaryota</taxon>
        <taxon>Sar</taxon>
        <taxon>Alveolata</taxon>
        <taxon>Ciliophora</taxon>
        <taxon>Postciliodesmatophora</taxon>
        <taxon>Heterotrichea</taxon>
        <taxon>Heterotrichida</taxon>
        <taxon>Blepharismidae</taxon>
        <taxon>Blepharisma</taxon>
    </lineage>
</organism>
<evidence type="ECO:0000313" key="2">
    <source>
        <dbReference type="Proteomes" id="UP001162131"/>
    </source>
</evidence>
<reference evidence="1" key="1">
    <citation type="submission" date="2021-09" db="EMBL/GenBank/DDBJ databases">
        <authorList>
            <consortium name="AG Swart"/>
            <person name="Singh M."/>
            <person name="Singh A."/>
            <person name="Seah K."/>
            <person name="Emmerich C."/>
        </authorList>
    </citation>
    <scope>NUCLEOTIDE SEQUENCE</scope>
    <source>
        <strain evidence="1">ATCC30299</strain>
    </source>
</reference>
<dbReference type="AlphaFoldDB" id="A0AAU9IDP5"/>
<keyword evidence="2" id="KW-1185">Reference proteome</keyword>
<gene>
    <name evidence="1" type="ORF">BSTOLATCC_MIC6984</name>
</gene>